<keyword evidence="2" id="KW-1185">Reference proteome</keyword>
<reference evidence="1 2" key="1">
    <citation type="submission" date="2020-10" db="EMBL/GenBank/DDBJ databases">
        <title>Ramlibacter sp. HM2 16S ribosomal RNA gene Genome sequencing and assembly.</title>
        <authorList>
            <person name="Kang M."/>
        </authorList>
    </citation>
    <scope>NUCLEOTIDE SEQUENCE [LARGE SCALE GENOMIC DNA]</scope>
    <source>
        <strain evidence="1 2">HM2</strain>
    </source>
</reference>
<dbReference type="EMBL" id="JADDIV010000004">
    <property type="protein sequence ID" value="MBE7368687.1"/>
    <property type="molecule type" value="Genomic_DNA"/>
</dbReference>
<gene>
    <name evidence="1" type="ORF">IM787_14095</name>
</gene>
<evidence type="ECO:0000313" key="2">
    <source>
        <dbReference type="Proteomes" id="UP000806285"/>
    </source>
</evidence>
<proteinExistence type="predicted"/>
<protein>
    <submittedName>
        <fullName evidence="1">Uncharacterized protein</fullName>
    </submittedName>
</protein>
<comment type="caution">
    <text evidence="1">The sequence shown here is derived from an EMBL/GenBank/DDBJ whole genome shotgun (WGS) entry which is preliminary data.</text>
</comment>
<name>A0ABR9S6Q4_9BURK</name>
<evidence type="ECO:0000313" key="1">
    <source>
        <dbReference type="EMBL" id="MBE7368687.1"/>
    </source>
</evidence>
<sequence length="107" mass="11634">MRVHLNVPVFSSPSEAFGSASGLVNVATLPNQDSSFPWPQAWVQAKPQYLSSEQSLVASIGAVEGVPLVVLDGIVCWSREEARDCARFLEQTCGLFFDKYDIKGQSA</sequence>
<dbReference type="Proteomes" id="UP000806285">
    <property type="component" value="Unassembled WGS sequence"/>
</dbReference>
<dbReference type="RefSeq" id="WP_193677318.1">
    <property type="nucleotide sequence ID" value="NZ_JADDIV010000004.1"/>
</dbReference>
<accession>A0ABR9S6Q4</accession>
<organism evidence="1 2">
    <name type="scientific">Ramlibacter pallidus</name>
    <dbReference type="NCBI Taxonomy" id="2780087"/>
    <lineage>
        <taxon>Bacteria</taxon>
        <taxon>Pseudomonadati</taxon>
        <taxon>Pseudomonadota</taxon>
        <taxon>Betaproteobacteria</taxon>
        <taxon>Burkholderiales</taxon>
        <taxon>Comamonadaceae</taxon>
        <taxon>Ramlibacter</taxon>
    </lineage>
</organism>